<dbReference type="AlphaFoldDB" id="A0A9N9T7S8"/>
<feature type="domain" description="CCZ1/INTU/HSP4 first Longin" evidence="2">
    <location>
        <begin position="9"/>
        <end position="132"/>
    </location>
</feature>
<dbReference type="PANTHER" id="PTHR13056">
    <property type="entry name" value="VACUOLAR FUSION PROTEIN CCZ1 HOMOLOG-RELATED"/>
    <property type="match status" value="1"/>
</dbReference>
<dbReference type="PANTHER" id="PTHR13056:SF0">
    <property type="entry name" value="VACUOLAR FUSION PROTEIN CCZ1 HOMOLOG-RELATED"/>
    <property type="match status" value="1"/>
</dbReference>
<feature type="domain" description="CCZ1/INTU/HPS4 third Longin" evidence="4">
    <location>
        <begin position="354"/>
        <end position="450"/>
    </location>
</feature>
<proteinExistence type="inferred from homology"/>
<organism evidence="5 6">
    <name type="scientific">Diabrotica balteata</name>
    <name type="common">Banded cucumber beetle</name>
    <dbReference type="NCBI Taxonomy" id="107213"/>
    <lineage>
        <taxon>Eukaryota</taxon>
        <taxon>Metazoa</taxon>
        <taxon>Ecdysozoa</taxon>
        <taxon>Arthropoda</taxon>
        <taxon>Hexapoda</taxon>
        <taxon>Insecta</taxon>
        <taxon>Pterygota</taxon>
        <taxon>Neoptera</taxon>
        <taxon>Endopterygota</taxon>
        <taxon>Coleoptera</taxon>
        <taxon>Polyphaga</taxon>
        <taxon>Cucujiformia</taxon>
        <taxon>Chrysomeloidea</taxon>
        <taxon>Chrysomelidae</taxon>
        <taxon>Galerucinae</taxon>
        <taxon>Diabroticina</taxon>
        <taxon>Diabroticites</taxon>
        <taxon>Diabrotica</taxon>
    </lineage>
</organism>
<dbReference type="Pfam" id="PF19033">
    <property type="entry name" value="Intu_longin_3"/>
    <property type="match status" value="1"/>
</dbReference>
<dbReference type="InterPro" id="IPR013176">
    <property type="entry name" value="Ccz1"/>
</dbReference>
<dbReference type="GO" id="GO:0016192">
    <property type="term" value="P:vesicle-mediated transport"/>
    <property type="evidence" value="ECO:0007669"/>
    <property type="project" value="InterPro"/>
</dbReference>
<evidence type="ECO:0000313" key="6">
    <source>
        <dbReference type="Proteomes" id="UP001153709"/>
    </source>
</evidence>
<dbReference type="Pfam" id="PF19032">
    <property type="entry name" value="Intu_longin_2"/>
    <property type="match status" value="1"/>
</dbReference>
<dbReference type="InterPro" id="IPR043988">
    <property type="entry name" value="CCZ1/INTU_longin_2"/>
</dbReference>
<name>A0A9N9T7S8_DIABA</name>
<evidence type="ECO:0000313" key="5">
    <source>
        <dbReference type="EMBL" id="CAG9840509.1"/>
    </source>
</evidence>
<dbReference type="EMBL" id="OU898284">
    <property type="protein sequence ID" value="CAG9840509.1"/>
    <property type="molecule type" value="Genomic_DNA"/>
</dbReference>
<gene>
    <name evidence="5" type="ORF">DIABBA_LOCUS13146</name>
</gene>
<accession>A0A9N9T7S8</accession>
<dbReference type="InterPro" id="IPR043987">
    <property type="entry name" value="CCZ1/INTU/HSP4_longin_1"/>
</dbReference>
<feature type="domain" description="CCZ1/INTU second Longin" evidence="3">
    <location>
        <begin position="201"/>
        <end position="327"/>
    </location>
</feature>
<comment type="similarity">
    <text evidence="1">Belongs to the CCZ1 family.</text>
</comment>
<evidence type="ECO:0000259" key="3">
    <source>
        <dbReference type="Pfam" id="PF19032"/>
    </source>
</evidence>
<dbReference type="GO" id="GO:0035658">
    <property type="term" value="C:Mon1-Ccz1 complex"/>
    <property type="evidence" value="ECO:0007669"/>
    <property type="project" value="InterPro"/>
</dbReference>
<dbReference type="Proteomes" id="UP001153709">
    <property type="component" value="Chromosome 9"/>
</dbReference>
<evidence type="ECO:0000259" key="2">
    <source>
        <dbReference type="Pfam" id="PF19031"/>
    </source>
</evidence>
<keyword evidence="6" id="KW-1185">Reference proteome</keyword>
<evidence type="ECO:0008006" key="7">
    <source>
        <dbReference type="Google" id="ProtNLM"/>
    </source>
</evidence>
<evidence type="ECO:0000259" key="4">
    <source>
        <dbReference type="Pfam" id="PF19033"/>
    </source>
</evidence>
<sequence>MVTQNIAGLKNFFVFNSTLGNKEGEELKKILYYYPVIDNVDVQIKNVGLVEGIIQFTETFKPSSPVKSLRTTKTRHLYFQPEKDYWIVMTLQINRPTKEKDVLHDTEELEDDVDDSVYEAILKQSYYVYRLFWNTFESSKDVTSLKTSLDVFYRMYLQSIKLANADILNVFSGIQYLPLDKQTFLKVQCFVNSLESTYGIIQHSSFLYNDYLIWSGVEPSDMQIIYQYLIGTLLPANVEAELQGGSIPRNAPSPFAALRHGRFIIGPSNVKLAKTVGKIPKVYLFASGKTEEFHLVVYRALSATVCLFIKGDAELNVDLFKELDEFINSKLISIVSDIAEYCSKQVITPSNLPETAPRFIYFNKLNLAYKSTVHLDNKQSGNLSCPKESMRIAAEMKANIPFLGLSGETIVKTMNDYWVVMKLSNNREFYIALQQKNASLIDISEEVRRLCDTELKGIFFTQV</sequence>
<dbReference type="OrthoDB" id="240546at2759"/>
<dbReference type="InterPro" id="IPR043989">
    <property type="entry name" value="CCZ1/INTU/HSP4_longin_3"/>
</dbReference>
<reference evidence="5" key="1">
    <citation type="submission" date="2022-01" db="EMBL/GenBank/DDBJ databases">
        <authorList>
            <person name="King R."/>
        </authorList>
    </citation>
    <scope>NUCLEOTIDE SEQUENCE</scope>
</reference>
<protein>
    <recommendedName>
        <fullName evidence="7">Vacuolar fusion protein CCZ1 homolog</fullName>
    </recommendedName>
</protein>
<dbReference type="Pfam" id="PF19031">
    <property type="entry name" value="Intu_longin_1"/>
    <property type="match status" value="1"/>
</dbReference>
<evidence type="ECO:0000256" key="1">
    <source>
        <dbReference type="ARBA" id="ARBA00005352"/>
    </source>
</evidence>